<feature type="binding site" description="axial binding residue" evidence="12">
    <location>
        <position position="89"/>
    </location>
    <ligand>
        <name>heme</name>
        <dbReference type="ChEBI" id="CHEBI:30413"/>
        <note>ligand shared with second transmembrane subunit</note>
    </ligand>
    <ligandPart>
        <name>Fe</name>
        <dbReference type="ChEBI" id="CHEBI:18248"/>
    </ligandPart>
</feature>
<evidence type="ECO:0000256" key="12">
    <source>
        <dbReference type="PIRSR" id="PIRSR000178-1"/>
    </source>
</evidence>
<dbReference type="InterPro" id="IPR034804">
    <property type="entry name" value="SQR/QFR_C/D"/>
</dbReference>
<evidence type="ECO:0000256" key="4">
    <source>
        <dbReference type="ARBA" id="ARBA00020076"/>
    </source>
</evidence>
<feature type="transmembrane region" description="Helical" evidence="13">
    <location>
        <begin position="33"/>
        <end position="53"/>
    </location>
</feature>
<evidence type="ECO:0000256" key="2">
    <source>
        <dbReference type="ARBA" id="ARBA00004370"/>
    </source>
</evidence>
<keyword evidence="7 12" id="KW-0479">Metal-binding</keyword>
<keyword evidence="10 13" id="KW-0472">Membrane</keyword>
<dbReference type="GO" id="GO:0009055">
    <property type="term" value="F:electron transfer activity"/>
    <property type="evidence" value="ECO:0007669"/>
    <property type="project" value="InterPro"/>
</dbReference>
<dbReference type="KEGG" id="uru:DSM104443_01840"/>
<dbReference type="Proteomes" id="UP000501534">
    <property type="component" value="Chromosome"/>
</dbReference>
<comment type="cofactor">
    <cofactor evidence="12">
        <name>heme</name>
        <dbReference type="ChEBI" id="CHEBI:30413"/>
    </cofactor>
    <text evidence="12">The heme is bound between the two transmembrane subunits.</text>
</comment>
<comment type="similarity">
    <text evidence="3">Belongs to the cytochrome b560 family.</text>
</comment>
<evidence type="ECO:0000256" key="6">
    <source>
        <dbReference type="ARBA" id="ARBA00022692"/>
    </source>
</evidence>
<reference evidence="14 15" key="1">
    <citation type="submission" date="2020-04" db="EMBL/GenBank/DDBJ databases">
        <title>Usitatibacter rugosus gen. nov., sp. nov. and Usitatibacter palustris sp. nov., novel members of Usitatibacteraceae fam. nov. within the order Nitrosomonadales isolated from soil.</title>
        <authorList>
            <person name="Huber K.J."/>
            <person name="Neumann-Schaal M."/>
            <person name="Geppert A."/>
            <person name="Luckner M."/>
            <person name="Wanner G."/>
            <person name="Overmann J."/>
        </authorList>
    </citation>
    <scope>NUCLEOTIDE SEQUENCE [LARGE SCALE GENOMIC DNA]</scope>
    <source>
        <strain evidence="14 15">0125_3</strain>
    </source>
</reference>
<name>A0A6M4GTX5_9PROT</name>
<dbReference type="InterPro" id="IPR000701">
    <property type="entry name" value="SuccDH_FuR_B_TM-su"/>
</dbReference>
<gene>
    <name evidence="14" type="primary">sdhC</name>
    <name evidence="14" type="ORF">DSM104443_01840</name>
</gene>
<evidence type="ECO:0000256" key="9">
    <source>
        <dbReference type="ARBA" id="ARBA00023004"/>
    </source>
</evidence>
<evidence type="ECO:0000256" key="5">
    <source>
        <dbReference type="ARBA" id="ARBA00022617"/>
    </source>
</evidence>
<dbReference type="InterPro" id="IPR014314">
    <property type="entry name" value="Succ_DH_cytb556"/>
</dbReference>
<evidence type="ECO:0000256" key="8">
    <source>
        <dbReference type="ARBA" id="ARBA00022989"/>
    </source>
</evidence>
<evidence type="ECO:0000256" key="10">
    <source>
        <dbReference type="ARBA" id="ARBA00023136"/>
    </source>
</evidence>
<dbReference type="GO" id="GO:0046872">
    <property type="term" value="F:metal ion binding"/>
    <property type="evidence" value="ECO:0007669"/>
    <property type="project" value="UniProtKB-KW"/>
</dbReference>
<dbReference type="GO" id="GO:0005886">
    <property type="term" value="C:plasma membrane"/>
    <property type="evidence" value="ECO:0007669"/>
    <property type="project" value="TreeGrafter"/>
</dbReference>
<dbReference type="GO" id="GO:0006099">
    <property type="term" value="P:tricarboxylic acid cycle"/>
    <property type="evidence" value="ECO:0007669"/>
    <property type="project" value="InterPro"/>
</dbReference>
<keyword evidence="9 12" id="KW-0408">Iron</keyword>
<protein>
    <recommendedName>
        <fullName evidence="4">Succinate dehydrogenase cytochrome b556 subunit</fullName>
    </recommendedName>
</protein>
<evidence type="ECO:0000256" key="1">
    <source>
        <dbReference type="ARBA" id="ARBA00004050"/>
    </source>
</evidence>
<keyword evidence="8 13" id="KW-1133">Transmembrane helix</keyword>
<evidence type="ECO:0000256" key="7">
    <source>
        <dbReference type="ARBA" id="ARBA00022723"/>
    </source>
</evidence>
<comment type="subunit">
    <text evidence="11">Part of an enzyme complex containing four subunits: a flavoprotein, an iron-sulfur protein, plus two membrane-anchoring proteins, SdhC and SdhD. The complex can form homotrimers.</text>
</comment>
<dbReference type="CDD" id="cd03499">
    <property type="entry name" value="SQR_TypeC_SdhC"/>
    <property type="match status" value="1"/>
</dbReference>
<dbReference type="SUPFAM" id="SSF81343">
    <property type="entry name" value="Fumarate reductase respiratory complex transmembrane subunits"/>
    <property type="match status" value="1"/>
</dbReference>
<proteinExistence type="inferred from homology"/>
<sequence length="133" mass="14509">MSSAPTPRTSLSPRPKYYDLNLLNLPSAGKVSILHRISGAVLFLAIPILLYILQGSLSSEADFARLKAFFSMPLVKLATIGLAYLYAHHFFAGIRYLLLDLHIGIAKEPSRLSANIVLALGVLSALAFGAWLW</sequence>
<dbReference type="PANTHER" id="PTHR10978">
    <property type="entry name" value="SUCCINATE DEHYDROGENASE CYTOCHROME B560 SUBUNIT"/>
    <property type="match status" value="1"/>
</dbReference>
<keyword evidence="6 13" id="KW-0812">Transmembrane</keyword>
<evidence type="ECO:0000313" key="14">
    <source>
        <dbReference type="EMBL" id="QJR10771.1"/>
    </source>
</evidence>
<dbReference type="Gene3D" id="1.20.1300.10">
    <property type="entry name" value="Fumarate reductase/succinate dehydrogenase, transmembrane subunit"/>
    <property type="match status" value="1"/>
</dbReference>
<dbReference type="Pfam" id="PF01127">
    <property type="entry name" value="Sdh_cyt"/>
    <property type="match status" value="1"/>
</dbReference>
<dbReference type="PANTHER" id="PTHR10978:SF5">
    <property type="entry name" value="SUCCINATE DEHYDROGENASE CYTOCHROME B560 SUBUNIT, MITOCHONDRIAL"/>
    <property type="match status" value="1"/>
</dbReference>
<comment type="subcellular location">
    <subcellularLocation>
        <location evidence="2">Membrane</location>
    </subcellularLocation>
</comment>
<evidence type="ECO:0000256" key="13">
    <source>
        <dbReference type="SAM" id="Phobius"/>
    </source>
</evidence>
<organism evidence="14 15">
    <name type="scientific">Usitatibacter rugosus</name>
    <dbReference type="NCBI Taxonomy" id="2732067"/>
    <lineage>
        <taxon>Bacteria</taxon>
        <taxon>Pseudomonadati</taxon>
        <taxon>Pseudomonadota</taxon>
        <taxon>Betaproteobacteria</taxon>
        <taxon>Nitrosomonadales</taxon>
        <taxon>Usitatibacteraceae</taxon>
        <taxon>Usitatibacter</taxon>
    </lineage>
</organism>
<dbReference type="NCBIfam" id="TIGR02970">
    <property type="entry name" value="succ_dehyd_cytB"/>
    <property type="match status" value="1"/>
</dbReference>
<feature type="transmembrane region" description="Helical" evidence="13">
    <location>
        <begin position="74"/>
        <end position="92"/>
    </location>
</feature>
<dbReference type="RefSeq" id="WP_171091563.1">
    <property type="nucleotide sequence ID" value="NZ_CP053069.1"/>
</dbReference>
<dbReference type="PIRSF" id="PIRSF000178">
    <property type="entry name" value="SDH_cyt_b560"/>
    <property type="match status" value="1"/>
</dbReference>
<dbReference type="EMBL" id="CP053069">
    <property type="protein sequence ID" value="QJR10771.1"/>
    <property type="molecule type" value="Genomic_DNA"/>
</dbReference>
<keyword evidence="5 12" id="KW-0349">Heme</keyword>
<evidence type="ECO:0000256" key="11">
    <source>
        <dbReference type="ARBA" id="ARBA00025912"/>
    </source>
</evidence>
<keyword evidence="15" id="KW-1185">Reference proteome</keyword>
<evidence type="ECO:0000256" key="3">
    <source>
        <dbReference type="ARBA" id="ARBA00007244"/>
    </source>
</evidence>
<feature type="transmembrane region" description="Helical" evidence="13">
    <location>
        <begin position="112"/>
        <end position="132"/>
    </location>
</feature>
<evidence type="ECO:0000313" key="15">
    <source>
        <dbReference type="Proteomes" id="UP000501534"/>
    </source>
</evidence>
<accession>A0A6M4GTX5</accession>
<dbReference type="AlphaFoldDB" id="A0A6M4GTX5"/>
<comment type="function">
    <text evidence="1">Membrane-anchoring subunit of succinate dehydrogenase (SDH).</text>
</comment>